<protein>
    <submittedName>
        <fullName evidence="1">Uncharacterized protein</fullName>
    </submittedName>
</protein>
<sequence>MSWWYFDYILPHQNFLCLSFLYYILLPYFSPLYSSLLFSPKNIYSLLSLPPNNSSLYFY</sequence>
<dbReference type="Proteomes" id="UP001497535">
    <property type="component" value="Unassembled WGS sequence"/>
</dbReference>
<organism evidence="1 2">
    <name type="scientific">Meloidogyne enterolobii</name>
    <name type="common">Root-knot nematode worm</name>
    <name type="synonym">Meloidogyne mayaguensis</name>
    <dbReference type="NCBI Taxonomy" id="390850"/>
    <lineage>
        <taxon>Eukaryota</taxon>
        <taxon>Metazoa</taxon>
        <taxon>Ecdysozoa</taxon>
        <taxon>Nematoda</taxon>
        <taxon>Chromadorea</taxon>
        <taxon>Rhabditida</taxon>
        <taxon>Tylenchina</taxon>
        <taxon>Tylenchomorpha</taxon>
        <taxon>Tylenchoidea</taxon>
        <taxon>Meloidogynidae</taxon>
        <taxon>Meloidogyninae</taxon>
        <taxon>Meloidogyne</taxon>
    </lineage>
</organism>
<name>A0ACB1AR23_MELEN</name>
<reference evidence="1" key="1">
    <citation type="submission" date="2023-11" db="EMBL/GenBank/DDBJ databases">
        <authorList>
            <person name="Poullet M."/>
        </authorList>
    </citation>
    <scope>NUCLEOTIDE SEQUENCE</scope>
    <source>
        <strain evidence="1">E1834</strain>
    </source>
</reference>
<proteinExistence type="predicted"/>
<accession>A0ACB1AR23</accession>
<gene>
    <name evidence="1" type="ORF">MENTE1834_LOCUS41281</name>
</gene>
<evidence type="ECO:0000313" key="1">
    <source>
        <dbReference type="EMBL" id="CAK5096969.1"/>
    </source>
</evidence>
<keyword evidence="2" id="KW-1185">Reference proteome</keyword>
<evidence type="ECO:0000313" key="2">
    <source>
        <dbReference type="Proteomes" id="UP001497535"/>
    </source>
</evidence>
<comment type="caution">
    <text evidence="1">The sequence shown here is derived from an EMBL/GenBank/DDBJ whole genome shotgun (WGS) entry which is preliminary data.</text>
</comment>
<dbReference type="EMBL" id="CAVMJV010000101">
    <property type="protein sequence ID" value="CAK5096969.1"/>
    <property type="molecule type" value="Genomic_DNA"/>
</dbReference>